<dbReference type="RefSeq" id="WP_032121752.1">
    <property type="nucleotide sequence ID" value="NZ_JAHLQL010000001.1"/>
</dbReference>
<dbReference type="NCBIfam" id="TIGR00252">
    <property type="entry name" value="YraN family protein"/>
    <property type="match status" value="1"/>
</dbReference>
<gene>
    <name evidence="3" type="ORF">KQI89_03575</name>
</gene>
<reference evidence="3 4" key="1">
    <citation type="submission" date="2021-06" db="EMBL/GenBank/DDBJ databases">
        <authorList>
            <person name="Sun Q."/>
            <person name="Li D."/>
        </authorList>
    </citation>
    <scope>NUCLEOTIDE SEQUENCE [LARGE SCALE GENOMIC DNA]</scope>
    <source>
        <strain evidence="3 4">MSJ-4</strain>
    </source>
</reference>
<protein>
    <recommendedName>
        <fullName evidence="2">UPF0102 protein KQI89_03575</fullName>
    </recommendedName>
</protein>
<dbReference type="Proteomes" id="UP000736583">
    <property type="component" value="Unassembled WGS sequence"/>
</dbReference>
<dbReference type="NCBIfam" id="NF009150">
    <property type="entry name" value="PRK12497.1-3"/>
    <property type="match status" value="1"/>
</dbReference>
<dbReference type="CDD" id="cd20736">
    <property type="entry name" value="PoNe_Nuclease"/>
    <property type="match status" value="1"/>
</dbReference>
<evidence type="ECO:0000256" key="2">
    <source>
        <dbReference type="HAMAP-Rule" id="MF_00048"/>
    </source>
</evidence>
<comment type="caution">
    <text evidence="3">The sequence shown here is derived from an EMBL/GenBank/DDBJ whole genome shotgun (WGS) entry which is preliminary data.</text>
</comment>
<evidence type="ECO:0000256" key="1">
    <source>
        <dbReference type="ARBA" id="ARBA00006738"/>
    </source>
</evidence>
<dbReference type="InterPro" id="IPR003509">
    <property type="entry name" value="UPF0102_YraN-like"/>
</dbReference>
<dbReference type="Pfam" id="PF02021">
    <property type="entry name" value="UPF0102"/>
    <property type="match status" value="1"/>
</dbReference>
<dbReference type="PANTHER" id="PTHR34039:SF1">
    <property type="entry name" value="UPF0102 PROTEIN YRAN"/>
    <property type="match status" value="1"/>
</dbReference>
<evidence type="ECO:0000313" key="4">
    <source>
        <dbReference type="Proteomes" id="UP000736583"/>
    </source>
</evidence>
<dbReference type="InterPro" id="IPR011335">
    <property type="entry name" value="Restrct_endonuc-II-like"/>
</dbReference>
<name>A0ABS6EX86_9CLOT</name>
<keyword evidence="4" id="KW-1185">Reference proteome</keyword>
<organism evidence="3 4">
    <name type="scientific">Clostridium simiarum</name>
    <dbReference type="NCBI Taxonomy" id="2841506"/>
    <lineage>
        <taxon>Bacteria</taxon>
        <taxon>Bacillati</taxon>
        <taxon>Bacillota</taxon>
        <taxon>Clostridia</taxon>
        <taxon>Eubacteriales</taxon>
        <taxon>Clostridiaceae</taxon>
        <taxon>Clostridium</taxon>
    </lineage>
</organism>
<dbReference type="EMBL" id="JAHLQL010000001">
    <property type="protein sequence ID" value="MBU5590833.1"/>
    <property type="molecule type" value="Genomic_DNA"/>
</dbReference>
<proteinExistence type="inferred from homology"/>
<accession>A0ABS6EX86</accession>
<dbReference type="HAMAP" id="MF_00048">
    <property type="entry name" value="UPF0102"/>
    <property type="match status" value="1"/>
</dbReference>
<comment type="similarity">
    <text evidence="1 2">Belongs to the UPF0102 family.</text>
</comment>
<dbReference type="Gene3D" id="3.40.1350.10">
    <property type="match status" value="1"/>
</dbReference>
<dbReference type="PANTHER" id="PTHR34039">
    <property type="entry name" value="UPF0102 PROTEIN YRAN"/>
    <property type="match status" value="1"/>
</dbReference>
<evidence type="ECO:0000313" key="3">
    <source>
        <dbReference type="EMBL" id="MBU5590833.1"/>
    </source>
</evidence>
<sequence>MKSFKKSLGYHGESLALDYIIQKGYELIETNFSCGIGEIDIIAKDGDYVCFIEVKSRYGDNVCTALESITYRKMHKIYLTAEFYIQKKKLYKDTFRFDVIEVLFNHNNLHKITLIKDAFRL</sequence>
<dbReference type="SUPFAM" id="SSF52980">
    <property type="entry name" value="Restriction endonuclease-like"/>
    <property type="match status" value="1"/>
</dbReference>
<dbReference type="InterPro" id="IPR011856">
    <property type="entry name" value="tRNA_endonuc-like_dom_sf"/>
</dbReference>